<organism evidence="8 9">
    <name type="scientific">Monoraphidium neglectum</name>
    <dbReference type="NCBI Taxonomy" id="145388"/>
    <lineage>
        <taxon>Eukaryota</taxon>
        <taxon>Viridiplantae</taxon>
        <taxon>Chlorophyta</taxon>
        <taxon>core chlorophytes</taxon>
        <taxon>Chlorophyceae</taxon>
        <taxon>CS clade</taxon>
        <taxon>Sphaeropleales</taxon>
        <taxon>Selenastraceae</taxon>
        <taxon>Monoraphidium</taxon>
    </lineage>
</organism>
<feature type="active site" description="Charge relay system" evidence="5">
    <location>
        <position position="436"/>
    </location>
</feature>
<keyword evidence="4 5" id="KW-0720">Serine protease</keyword>
<evidence type="ECO:0000256" key="3">
    <source>
        <dbReference type="ARBA" id="ARBA00022801"/>
    </source>
</evidence>
<dbReference type="GO" id="GO:0005615">
    <property type="term" value="C:extracellular space"/>
    <property type="evidence" value="ECO:0007669"/>
    <property type="project" value="TreeGrafter"/>
</dbReference>
<dbReference type="Gene3D" id="3.40.50.200">
    <property type="entry name" value="Peptidase S8/S53 domain"/>
    <property type="match status" value="1"/>
</dbReference>
<dbReference type="GO" id="GO:0006508">
    <property type="term" value="P:proteolysis"/>
    <property type="evidence" value="ECO:0007669"/>
    <property type="project" value="UniProtKB-KW"/>
</dbReference>
<dbReference type="PANTHER" id="PTHR43806:SF11">
    <property type="entry name" value="CEREVISIN-RELATED"/>
    <property type="match status" value="1"/>
</dbReference>
<feature type="domain" description="Peptidase S8/S53" evidence="7">
    <location>
        <begin position="394"/>
        <end position="640"/>
    </location>
</feature>
<evidence type="ECO:0000256" key="6">
    <source>
        <dbReference type="RuleBase" id="RU003355"/>
    </source>
</evidence>
<keyword evidence="9" id="KW-1185">Reference proteome</keyword>
<dbReference type="Proteomes" id="UP000054498">
    <property type="component" value="Unassembled WGS sequence"/>
</dbReference>
<comment type="similarity">
    <text evidence="1 5 6">Belongs to the peptidase S8 family.</text>
</comment>
<dbReference type="PROSITE" id="PS00136">
    <property type="entry name" value="SUBTILASE_ASP"/>
    <property type="match status" value="1"/>
</dbReference>
<dbReference type="InterPro" id="IPR000209">
    <property type="entry name" value="Peptidase_S8/S53_dom"/>
</dbReference>
<gene>
    <name evidence="8" type="ORF">MNEG_4929</name>
</gene>
<name>A0A0D2L852_9CHLO</name>
<feature type="active site" description="Charge relay system" evidence="5">
    <location>
        <position position="402"/>
    </location>
</feature>
<evidence type="ECO:0000256" key="5">
    <source>
        <dbReference type="PROSITE-ProRule" id="PRU01240"/>
    </source>
</evidence>
<dbReference type="AlphaFoldDB" id="A0A0D2L852"/>
<keyword evidence="3 5" id="KW-0378">Hydrolase</keyword>
<dbReference type="PRINTS" id="PR00723">
    <property type="entry name" value="SUBTILISIN"/>
</dbReference>
<evidence type="ECO:0000256" key="2">
    <source>
        <dbReference type="ARBA" id="ARBA00022670"/>
    </source>
</evidence>
<dbReference type="RefSeq" id="XP_013902048.1">
    <property type="nucleotide sequence ID" value="XM_014046594.1"/>
</dbReference>
<dbReference type="GO" id="GO:0004252">
    <property type="term" value="F:serine-type endopeptidase activity"/>
    <property type="evidence" value="ECO:0007669"/>
    <property type="project" value="UniProtKB-UniRule"/>
</dbReference>
<dbReference type="EMBL" id="KK100928">
    <property type="protein sequence ID" value="KIZ03029.1"/>
    <property type="molecule type" value="Genomic_DNA"/>
</dbReference>
<dbReference type="InterPro" id="IPR023827">
    <property type="entry name" value="Peptidase_S8_Asp-AS"/>
</dbReference>
<evidence type="ECO:0000313" key="8">
    <source>
        <dbReference type="EMBL" id="KIZ03029.1"/>
    </source>
</evidence>
<dbReference type="EC" id="3.4.21.62" evidence="8"/>
<dbReference type="InterPro" id="IPR023828">
    <property type="entry name" value="Peptidase_S8_Ser-AS"/>
</dbReference>
<dbReference type="PANTHER" id="PTHR43806">
    <property type="entry name" value="PEPTIDASE S8"/>
    <property type="match status" value="1"/>
</dbReference>
<dbReference type="OrthoDB" id="371436at2759"/>
<evidence type="ECO:0000256" key="4">
    <source>
        <dbReference type="ARBA" id="ARBA00022825"/>
    </source>
</evidence>
<dbReference type="InterPro" id="IPR050131">
    <property type="entry name" value="Peptidase_S8_subtilisin-like"/>
</dbReference>
<dbReference type="GeneID" id="25737806"/>
<dbReference type="InterPro" id="IPR015500">
    <property type="entry name" value="Peptidase_S8_subtilisin-rel"/>
</dbReference>
<proteinExistence type="inferred from homology"/>
<dbReference type="InterPro" id="IPR022398">
    <property type="entry name" value="Peptidase_S8_His-AS"/>
</dbReference>
<dbReference type="SUPFAM" id="SSF52743">
    <property type="entry name" value="Subtilisin-like"/>
    <property type="match status" value="1"/>
</dbReference>
<evidence type="ECO:0000313" key="9">
    <source>
        <dbReference type="Proteomes" id="UP000054498"/>
    </source>
</evidence>
<evidence type="ECO:0000259" key="7">
    <source>
        <dbReference type="Pfam" id="PF00082"/>
    </source>
</evidence>
<dbReference type="PROSITE" id="PS00137">
    <property type="entry name" value="SUBTILASE_HIS"/>
    <property type="match status" value="1"/>
</dbReference>
<dbReference type="PROSITE" id="PS00138">
    <property type="entry name" value="SUBTILASE_SER"/>
    <property type="match status" value="1"/>
</dbReference>
<dbReference type="InterPro" id="IPR036852">
    <property type="entry name" value="Peptidase_S8/S53_dom_sf"/>
</dbReference>
<sequence>MVVVAAAAAAGQGPTPGALVRGSKTAGDPIPGRFIVTFAPNASTADAIAGVQRRVFTVAATAARKAKRAAATSGRMSAASVAATEFGKFEVEHVLGSQVAASEVGGMGARSAGRLAGRPPLGAVLVVSEQLDSKQVKRAMTAAAGVSSVIEDRVISVALSNAAAAPSCAAPSFLAGTVANPVGINWPGCWIPGVTKVAWFGERCGTYMTATSWIGMYAFYAANSTLVAGCVQYRARTPGGSFNAANFGACGVAPAVAQQLPTQLCAESLVGRRGSSGGSGQQSCIPADQLWGYTGQLDSPVKCGGVSTSSALYRGIRCGPGQRWVRWSSVTLPDGGRACRFSRNAADLRWNAQWLGQCGVPPQYMPLANNEIVHVNMKRIAAVVNNMLPDMTSAGVSIAIVDTGVDKRHPDLNVVGGKSFCSSEVKGDPYSDGFGHGTHVAGIVGAKNNGQGIVGAAPGVPIYSLKVLDSEGTGTTSDLLRAYEWLYYNARALGIRVVNLSLTGGGGEADPQCEWAAALAKQGLTLVAAAGNNKVNLMQEAPGACAKTLVVRAQENGVTSYTDKDGVSANDAASWFSNYLPVGQLTDARRRRVVSAPGEDIISTYPIDRQGNKGLPQGYQSMSGTSMACPHVSGVAVRCYAAGECDSDVDTEAEKLTAFSKAYNTAYPTYGFTGDAVSSPTSSQYLGYSVYAARW</sequence>
<dbReference type="PROSITE" id="PS51892">
    <property type="entry name" value="SUBTILASE"/>
    <property type="match status" value="1"/>
</dbReference>
<accession>A0A0D2L852</accession>
<evidence type="ECO:0000256" key="1">
    <source>
        <dbReference type="ARBA" id="ARBA00011073"/>
    </source>
</evidence>
<dbReference type="Pfam" id="PF00082">
    <property type="entry name" value="Peptidase_S8"/>
    <property type="match status" value="1"/>
</dbReference>
<reference evidence="8 9" key="1">
    <citation type="journal article" date="2013" name="BMC Genomics">
        <title>Reconstruction of the lipid metabolism for the microalga Monoraphidium neglectum from its genome sequence reveals characteristics suitable for biofuel production.</title>
        <authorList>
            <person name="Bogen C."/>
            <person name="Al-Dilaimi A."/>
            <person name="Albersmeier A."/>
            <person name="Wichmann J."/>
            <person name="Grundmann M."/>
            <person name="Rupp O."/>
            <person name="Lauersen K.J."/>
            <person name="Blifernez-Klassen O."/>
            <person name="Kalinowski J."/>
            <person name="Goesmann A."/>
            <person name="Mussgnug J.H."/>
            <person name="Kruse O."/>
        </authorList>
    </citation>
    <scope>NUCLEOTIDE SEQUENCE [LARGE SCALE GENOMIC DNA]</scope>
    <source>
        <strain evidence="8 9">SAG 48.87</strain>
    </source>
</reference>
<protein>
    <submittedName>
        <fullName evidence="8">Alkaline serine proteinase</fullName>
        <ecNumber evidence="8">3.4.21.62</ecNumber>
    </submittedName>
</protein>
<feature type="active site" description="Charge relay system" evidence="5">
    <location>
        <position position="626"/>
    </location>
</feature>
<keyword evidence="2 5" id="KW-0645">Protease</keyword>
<dbReference type="KEGG" id="mng:MNEG_4929"/>